<reference evidence="1" key="1">
    <citation type="submission" date="2023-08" db="EMBL/GenBank/DDBJ databases">
        <authorList>
            <person name="Alioto T."/>
            <person name="Alioto T."/>
            <person name="Gomez Garrido J."/>
        </authorList>
    </citation>
    <scope>NUCLEOTIDE SEQUENCE</scope>
</reference>
<accession>A0AA36B7Y8</accession>
<organism evidence="1 2">
    <name type="scientific">Octopus vulgaris</name>
    <name type="common">Common octopus</name>
    <dbReference type="NCBI Taxonomy" id="6645"/>
    <lineage>
        <taxon>Eukaryota</taxon>
        <taxon>Metazoa</taxon>
        <taxon>Spiralia</taxon>
        <taxon>Lophotrochozoa</taxon>
        <taxon>Mollusca</taxon>
        <taxon>Cephalopoda</taxon>
        <taxon>Coleoidea</taxon>
        <taxon>Octopodiformes</taxon>
        <taxon>Octopoda</taxon>
        <taxon>Incirrata</taxon>
        <taxon>Octopodidae</taxon>
        <taxon>Octopus</taxon>
    </lineage>
</organism>
<proteinExistence type="predicted"/>
<dbReference type="EMBL" id="OX597823">
    <property type="protein sequence ID" value="CAI9729044.1"/>
    <property type="molecule type" value="Genomic_DNA"/>
</dbReference>
<protein>
    <submittedName>
        <fullName evidence="1">Uncharacterized protein</fullName>
    </submittedName>
</protein>
<dbReference type="AlphaFoldDB" id="A0AA36B7Y8"/>
<dbReference type="Proteomes" id="UP001162480">
    <property type="component" value="Chromosome 10"/>
</dbReference>
<gene>
    <name evidence="1" type="ORF">OCTVUL_1B020099</name>
</gene>
<name>A0AA36B7Y8_OCTVU</name>
<keyword evidence="2" id="KW-1185">Reference proteome</keyword>
<evidence type="ECO:0000313" key="1">
    <source>
        <dbReference type="EMBL" id="CAI9729044.1"/>
    </source>
</evidence>
<evidence type="ECO:0000313" key="2">
    <source>
        <dbReference type="Proteomes" id="UP001162480"/>
    </source>
</evidence>
<sequence>MYPAHFYRHYNLTIICLPVNATSFHCELLKIQSSIRELKSNFSRLHFDFRVVVHYPRTSVDEIGRGETLRKMTYPKLKMSVHNSGINATPSSTLVAKRRQGQAYLRSICIEVGIHKSSRRGRMRPAGRSLPTPALDYDVTSPEYKKKCSRSIEGLRIAQATVISVSS</sequence>